<evidence type="ECO:0008006" key="4">
    <source>
        <dbReference type="Google" id="ProtNLM"/>
    </source>
</evidence>
<dbReference type="RefSeq" id="WP_087288647.1">
    <property type="nucleotide sequence ID" value="NZ_NFJD01000003.1"/>
</dbReference>
<organism evidence="2 3">
    <name type="scientific">Candidatus Avelusimicrobium gallicola</name>
    <dbReference type="NCBI Taxonomy" id="2562704"/>
    <lineage>
        <taxon>Bacteria</taxon>
        <taxon>Pseudomonadati</taxon>
        <taxon>Elusimicrobiota</taxon>
        <taxon>Elusimicrobia</taxon>
        <taxon>Elusimicrobiales</taxon>
        <taxon>Elusimicrobiaceae</taxon>
        <taxon>Candidatus Avelusimicrobium</taxon>
    </lineage>
</organism>
<proteinExistence type="predicted"/>
<reference evidence="3" key="1">
    <citation type="submission" date="2017-04" db="EMBL/GenBank/DDBJ databases">
        <title>Function of individual gut microbiota members based on whole genome sequencing of pure cultures obtained from chicken caecum.</title>
        <authorList>
            <person name="Medvecky M."/>
            <person name="Cejkova D."/>
            <person name="Polansky O."/>
            <person name="Karasova D."/>
            <person name="Kubasova T."/>
            <person name="Cizek A."/>
            <person name="Rychlik I."/>
        </authorList>
    </citation>
    <scope>NUCLEOTIDE SEQUENCE [LARGE SCALE GENOMIC DNA]</scope>
    <source>
        <strain evidence="3">An273</strain>
    </source>
</reference>
<dbReference type="EMBL" id="NFJD01000003">
    <property type="protein sequence ID" value="OUO56582.1"/>
    <property type="molecule type" value="Genomic_DNA"/>
</dbReference>
<name>A0A1Y4DD74_9BACT</name>
<evidence type="ECO:0000313" key="2">
    <source>
        <dbReference type="EMBL" id="OUO56582.1"/>
    </source>
</evidence>
<keyword evidence="3" id="KW-1185">Reference proteome</keyword>
<sequence>MHNKKLFATVLGFFLLAGFMPLQAQLAKQGLQQIPRALGKNVIEESATAAAWKNFGGVLPSASAAAAAAKVEVAPASFKSQVAKKYPGAVAAYEQKVKNLSLQQSLRRVVELRGLTPPKGWPQKSEHSLTVSSLSGLTLDGYTGDCPTLPIPTSKIYLYRGMGLHESALRNVLKNGLRVQDSGKHSNDLDINMRLASMGTMPVSRQMMKDMDIRQTYLTPNAQETLHYAYMYSFEEGKIPVVVTVRGWRKGNSHHVIREDIPASDFVEVSALIQGPKGEPVWCRVDLADDGYSFVFTPYVPKP</sequence>
<gene>
    <name evidence="2" type="ORF">B5F75_05155</name>
</gene>
<evidence type="ECO:0000313" key="3">
    <source>
        <dbReference type="Proteomes" id="UP000196368"/>
    </source>
</evidence>
<keyword evidence="1" id="KW-0732">Signal</keyword>
<comment type="caution">
    <text evidence="2">The sequence shown here is derived from an EMBL/GenBank/DDBJ whole genome shotgun (WGS) entry which is preliminary data.</text>
</comment>
<feature type="chain" id="PRO_5012486417" description="SCP domain-containing protein" evidence="1">
    <location>
        <begin position="25"/>
        <end position="303"/>
    </location>
</feature>
<dbReference type="AlphaFoldDB" id="A0A1Y4DD74"/>
<dbReference type="Proteomes" id="UP000196368">
    <property type="component" value="Unassembled WGS sequence"/>
</dbReference>
<accession>A0A1Y4DD74</accession>
<evidence type="ECO:0000256" key="1">
    <source>
        <dbReference type="SAM" id="SignalP"/>
    </source>
</evidence>
<feature type="signal peptide" evidence="1">
    <location>
        <begin position="1"/>
        <end position="24"/>
    </location>
</feature>
<protein>
    <recommendedName>
        <fullName evidence="4">SCP domain-containing protein</fullName>
    </recommendedName>
</protein>